<organism evidence="2 3">
    <name type="scientific">Leishmania martiniquensis</name>
    <dbReference type="NCBI Taxonomy" id="1580590"/>
    <lineage>
        <taxon>Eukaryota</taxon>
        <taxon>Discoba</taxon>
        <taxon>Euglenozoa</taxon>
        <taxon>Kinetoplastea</taxon>
        <taxon>Metakinetoplastina</taxon>
        <taxon>Trypanosomatida</taxon>
        <taxon>Trypanosomatidae</taxon>
        <taxon>Leishmaniinae</taxon>
        <taxon>Leishmania</taxon>
    </lineage>
</organism>
<protein>
    <submittedName>
        <fullName evidence="2">Uncharacterized protein</fullName>
    </submittedName>
</protein>
<evidence type="ECO:0000256" key="1">
    <source>
        <dbReference type="SAM" id="MobiDB-lite"/>
    </source>
</evidence>
<dbReference type="KEGG" id="lmat:92514728"/>
<dbReference type="AlphaFoldDB" id="A0A836HMR8"/>
<evidence type="ECO:0000313" key="2">
    <source>
        <dbReference type="EMBL" id="KAG5479458.1"/>
    </source>
</evidence>
<name>A0A836HMR8_9TRYP</name>
<dbReference type="OrthoDB" id="263255at2759"/>
<reference evidence="2 3" key="1">
    <citation type="submission" date="2021-03" db="EMBL/GenBank/DDBJ databases">
        <title>Leishmania (Mundinia) martiniquensis Genome sequencing and assembly.</title>
        <authorList>
            <person name="Almutairi H."/>
            <person name="Gatherer D."/>
        </authorList>
    </citation>
    <scope>NUCLEOTIDE SEQUENCE [LARGE SCALE GENOMIC DNA]</scope>
    <source>
        <strain evidence="2">LSCM1</strain>
    </source>
</reference>
<dbReference type="RefSeq" id="XP_067179013.1">
    <property type="nucleotide sequence ID" value="XM_067322216.1"/>
</dbReference>
<dbReference type="Proteomes" id="UP000673552">
    <property type="component" value="Chromosome 21"/>
</dbReference>
<gene>
    <name evidence="2" type="ORF">LSCM1_04721</name>
</gene>
<proteinExistence type="predicted"/>
<dbReference type="GeneID" id="92514728"/>
<feature type="region of interest" description="Disordered" evidence="1">
    <location>
        <begin position="105"/>
        <end position="146"/>
    </location>
</feature>
<dbReference type="SMR" id="A0A836HMR8"/>
<accession>A0A836HMR8</accession>
<keyword evidence="3" id="KW-1185">Reference proteome</keyword>
<feature type="compositionally biased region" description="Low complexity" evidence="1">
    <location>
        <begin position="69"/>
        <end position="82"/>
    </location>
</feature>
<feature type="region of interest" description="Disordered" evidence="1">
    <location>
        <begin position="46"/>
        <end position="93"/>
    </location>
</feature>
<sequence length="285" mass="30395">MRASTLRTLHVASACHFPPEVSARVTSSCVFAAHYEQRRALLAKPTTARLLKTKKRAPRATQEKSGTATSSNSSLYTSRSNRPVPATTSSIEGTAPQAVAFLSRAGTTASPPPDKSAAAPLPVPQPSPSAAAVDAERPRRSYASTSAAVSEQLVSLRRELLETRLQLAKAEETNAGLYEGVLARLSETDRAAHLTASSLRYTGMALRAAHDNLEVELRRLLTIGLTAEEVDLAAIEAGARQYVRQNIGYHSEHVSAEPSAVPGMATAVERSEREAATSVFEKTPP</sequence>
<evidence type="ECO:0000313" key="3">
    <source>
        <dbReference type="Proteomes" id="UP000673552"/>
    </source>
</evidence>
<comment type="caution">
    <text evidence="2">The sequence shown here is derived from an EMBL/GenBank/DDBJ whole genome shotgun (WGS) entry which is preliminary data.</text>
</comment>
<dbReference type="EMBL" id="JAFEUZ010000021">
    <property type="protein sequence ID" value="KAG5479458.1"/>
    <property type="molecule type" value="Genomic_DNA"/>
</dbReference>